<evidence type="ECO:0008006" key="3">
    <source>
        <dbReference type="Google" id="ProtNLM"/>
    </source>
</evidence>
<comment type="caution">
    <text evidence="1">The sequence shown here is derived from an EMBL/GenBank/DDBJ whole genome shotgun (WGS) entry which is preliminary data.</text>
</comment>
<dbReference type="SUPFAM" id="SSF49452">
    <property type="entry name" value="Starch-binding domain-like"/>
    <property type="match status" value="1"/>
</dbReference>
<organism evidence="1 2">
    <name type="scientific">Pedosphaera parvula (strain Ellin514)</name>
    <dbReference type="NCBI Taxonomy" id="320771"/>
    <lineage>
        <taxon>Bacteria</taxon>
        <taxon>Pseudomonadati</taxon>
        <taxon>Verrucomicrobiota</taxon>
        <taxon>Pedosphaerae</taxon>
        <taxon>Pedosphaerales</taxon>
        <taxon>Pedosphaeraceae</taxon>
        <taxon>Pedosphaera</taxon>
    </lineage>
</organism>
<accession>B9XLE6</accession>
<evidence type="ECO:0000313" key="1">
    <source>
        <dbReference type="EMBL" id="EEF59349.1"/>
    </source>
</evidence>
<dbReference type="InterPro" id="IPR008969">
    <property type="entry name" value="CarboxyPept-like_regulatory"/>
</dbReference>
<name>B9XLE6_PEDPL</name>
<dbReference type="SUPFAM" id="SSF49464">
    <property type="entry name" value="Carboxypeptidase regulatory domain-like"/>
    <property type="match status" value="1"/>
</dbReference>
<dbReference type="Proteomes" id="UP000003688">
    <property type="component" value="Unassembled WGS sequence"/>
</dbReference>
<dbReference type="STRING" id="320771.Cflav_PD1897"/>
<reference evidence="1 2" key="1">
    <citation type="journal article" date="2011" name="J. Bacteriol.">
        <title>Genome sequence of 'Pedosphaera parvula' Ellin514, an aerobic Verrucomicrobial isolate from pasture soil.</title>
        <authorList>
            <person name="Kant R."/>
            <person name="van Passel M.W."/>
            <person name="Sangwan P."/>
            <person name="Palva A."/>
            <person name="Lucas S."/>
            <person name="Copeland A."/>
            <person name="Lapidus A."/>
            <person name="Glavina Del Rio T."/>
            <person name="Dalin E."/>
            <person name="Tice H."/>
            <person name="Bruce D."/>
            <person name="Goodwin L."/>
            <person name="Pitluck S."/>
            <person name="Chertkov O."/>
            <person name="Larimer F.W."/>
            <person name="Land M.L."/>
            <person name="Hauser L."/>
            <person name="Brettin T.S."/>
            <person name="Detter J.C."/>
            <person name="Han S."/>
            <person name="de Vos W.M."/>
            <person name="Janssen P.H."/>
            <person name="Smidt H."/>
        </authorList>
    </citation>
    <scope>NUCLEOTIDE SEQUENCE [LARGE SCALE GENOMIC DNA]</scope>
    <source>
        <strain evidence="1 2">Ellin514</strain>
    </source>
</reference>
<dbReference type="InterPro" id="IPR013784">
    <property type="entry name" value="Carb-bd-like_fold"/>
</dbReference>
<dbReference type="RefSeq" id="WP_007416635.1">
    <property type="nucleotide sequence ID" value="NZ_ABOX02000029.1"/>
</dbReference>
<evidence type="ECO:0000313" key="2">
    <source>
        <dbReference type="Proteomes" id="UP000003688"/>
    </source>
</evidence>
<protein>
    <recommendedName>
        <fullName evidence="3">Carboxypeptidase regulatory-like domain-containing protein</fullName>
    </recommendedName>
</protein>
<dbReference type="OrthoDB" id="9773411at2"/>
<dbReference type="AlphaFoldDB" id="B9XLE6"/>
<dbReference type="GO" id="GO:0030246">
    <property type="term" value="F:carbohydrate binding"/>
    <property type="evidence" value="ECO:0007669"/>
    <property type="project" value="InterPro"/>
</dbReference>
<dbReference type="EMBL" id="ABOX02000029">
    <property type="protein sequence ID" value="EEF59349.1"/>
    <property type="molecule type" value="Genomic_DNA"/>
</dbReference>
<proteinExistence type="predicted"/>
<keyword evidence="2" id="KW-1185">Reference proteome</keyword>
<gene>
    <name evidence="1" type="ORF">Cflav_PD1897</name>
</gene>
<sequence precursor="true">MKGIKWLWVLTIVSWLALSLRAESIQTLDLKTHVGPSPFDFQNAEWLLPRGQQVLDGVPFQIDGAILLYATNSYQKTHPGRTNVNDIAVGRKFEKLHLLTAADTTGTKQGASAGTIQLVYADGSTNFLEVRFGDQVRSWYGPRHKADAALKDKDAHIAWQADHAAPSKFDQYLRLFHVVLSNPSPDKEVRALSLLSTKHNAGLIIIAMSVGPKTAEPLPNTINPPKNTYPDLTPRKGDLTNIEGTVKTKSGQPLIGALVRIVGAREFVTSDSDASSDGPGAGLETITDGEGRFKLPPVSDNRIYRLIAAADDYDPAFYSAADPKSDPVEIRLVPATNKKPPGKYALRGKVVGDDGKALSYALVEPDGVGYEGGTSWGGSHNFPDQVLSDKDGEFVLSRDEPFSRLQLNIHYPGLAPAKLWLNYTNVTQNVEMGVGASVHGRVLKDGKPLAGIRVGVAGSERNSEVFAGHFTATTGPDGVFNFAHLPPQTTWWLYGVMSSLKNQGALAPTMVQSGSHGDSKDLGDLPAGRGLRLAGTVQTRLGEPLPKGMKVRIGYDKAWDSQEVNVDGEGRFVFEGLSKAEVNLSIESGGWRLASKNRSMDIWNSWRLTGLMEKDKDDLLLIIEKGQPNYNSGNSGNGQLPAQDWPQSRPISGAEPYAGPPPILLVGQVVDDKTGKIIPVSKITPGRKPPSTTATPAPKPVLQQMLEPLKKKNIPWNEVPFWDYSHAETISNGNFFVEFIPLTSTPMLRVEAAGYEPAETDPIAMTTSNLVIRLKRGAGPNGVVVLQDGKPAEGASVVYGVLREQFSLSGTKLNSHGNRDAGQTTGKDGKFSFAARSQGMTIFVAHPAGWAEESVERGGDNLKLRLKPWAAVSGTLVNSNGTPVANIPLSVNMPFMWEQGIPFVNLQGRITTDAQGRFTFTNVPPRRLDLNRLAPMGSGGNYSYQLQTWFVAEAGITNDLGKVTLDSPPPAPMLDRVKQKLGL</sequence>